<sequence>MIMEAIEALSEENGSSKSSISKYIKSTYRDLPAVHSQLLSDNLKRMKDGGELMFWKNNYSKVKPNAAPRRGRGRPAKTKDHLQARPVDPAIHRGRPTKDSNAPPILANVVMSSVTKKPRGRPRKLAQSNAGVGPFTTTLMTTRAAKGRQRGGPPKVKPPLTKSPRTNCVENADENHVHMEKDKPESNVREKNMEEKIDYIVQTLECLQKSVETLNTKVESLTKENGDLSKELEVASKSVEAVVDWIKSSTRVLTKGVIQLGVHSFSYLRVFWHVVGVLLNGFGGFIKFYNLVS</sequence>
<dbReference type="GO" id="GO:0000786">
    <property type="term" value="C:nucleosome"/>
    <property type="evidence" value="ECO:0007669"/>
    <property type="project" value="InterPro"/>
</dbReference>
<dbReference type="AlphaFoldDB" id="A0A8K0MKN3"/>
<evidence type="ECO:0000256" key="4">
    <source>
        <dbReference type="ARBA" id="ARBA00023242"/>
    </source>
</evidence>
<dbReference type="Proteomes" id="UP000796880">
    <property type="component" value="Unassembled WGS sequence"/>
</dbReference>
<feature type="region of interest" description="Disordered" evidence="6">
    <location>
        <begin position="63"/>
        <end position="83"/>
    </location>
</feature>
<keyword evidence="2" id="KW-0677">Repeat</keyword>
<gene>
    <name evidence="9" type="ORF">FNV43_RR10329</name>
</gene>
<organism evidence="9 10">
    <name type="scientific">Rhamnella rubrinervis</name>
    <dbReference type="NCBI Taxonomy" id="2594499"/>
    <lineage>
        <taxon>Eukaryota</taxon>
        <taxon>Viridiplantae</taxon>
        <taxon>Streptophyta</taxon>
        <taxon>Embryophyta</taxon>
        <taxon>Tracheophyta</taxon>
        <taxon>Spermatophyta</taxon>
        <taxon>Magnoliopsida</taxon>
        <taxon>eudicotyledons</taxon>
        <taxon>Gunneridae</taxon>
        <taxon>Pentapetalae</taxon>
        <taxon>rosids</taxon>
        <taxon>fabids</taxon>
        <taxon>Rosales</taxon>
        <taxon>Rhamnaceae</taxon>
        <taxon>rhamnoid group</taxon>
        <taxon>Rhamneae</taxon>
        <taxon>Rhamnella</taxon>
    </lineage>
</organism>
<reference evidence="9" key="1">
    <citation type="submission" date="2020-03" db="EMBL/GenBank/DDBJ databases">
        <title>A high-quality chromosome-level genome assembly of a woody plant with both climbing and erect habits, Rhamnella rubrinervis.</title>
        <authorList>
            <person name="Lu Z."/>
            <person name="Yang Y."/>
            <person name="Zhu X."/>
            <person name="Sun Y."/>
        </authorList>
    </citation>
    <scope>NUCLEOTIDE SEQUENCE</scope>
    <source>
        <strain evidence="9">BYM</strain>
        <tissue evidence="9">Leaf</tissue>
    </source>
</reference>
<dbReference type="SMART" id="SM00526">
    <property type="entry name" value="H15"/>
    <property type="match status" value="1"/>
</dbReference>
<dbReference type="GO" id="GO:0003690">
    <property type="term" value="F:double-stranded DNA binding"/>
    <property type="evidence" value="ECO:0007669"/>
    <property type="project" value="TreeGrafter"/>
</dbReference>
<evidence type="ECO:0000256" key="5">
    <source>
        <dbReference type="SAM" id="Coils"/>
    </source>
</evidence>
<feature type="transmembrane region" description="Helical" evidence="7">
    <location>
        <begin position="270"/>
        <end position="289"/>
    </location>
</feature>
<dbReference type="PRINTS" id="PR00929">
    <property type="entry name" value="ATHOOK"/>
</dbReference>
<feature type="domain" description="H15" evidence="8">
    <location>
        <begin position="1"/>
        <end position="64"/>
    </location>
</feature>
<keyword evidence="5" id="KW-0175">Coiled coil</keyword>
<evidence type="ECO:0000256" key="7">
    <source>
        <dbReference type="SAM" id="Phobius"/>
    </source>
</evidence>
<evidence type="ECO:0000313" key="9">
    <source>
        <dbReference type="EMBL" id="KAF3449599.1"/>
    </source>
</evidence>
<dbReference type="EMBL" id="VOIH02000004">
    <property type="protein sequence ID" value="KAF3449599.1"/>
    <property type="molecule type" value="Genomic_DNA"/>
</dbReference>
<dbReference type="PANTHER" id="PTHR11467:SF162">
    <property type="entry name" value="HMG-Y-RELATED PROTEIN A"/>
    <property type="match status" value="1"/>
</dbReference>
<protein>
    <recommendedName>
        <fullName evidence="8">H15 domain-containing protein</fullName>
    </recommendedName>
</protein>
<dbReference type="PANTHER" id="PTHR11467">
    <property type="entry name" value="HISTONE H1"/>
    <property type="match status" value="1"/>
</dbReference>
<dbReference type="GO" id="GO:0006355">
    <property type="term" value="P:regulation of DNA-templated transcription"/>
    <property type="evidence" value="ECO:0007669"/>
    <property type="project" value="InterPro"/>
</dbReference>
<keyword evidence="4" id="KW-0539">Nucleus</keyword>
<feature type="coiled-coil region" evidence="5">
    <location>
        <begin position="204"/>
        <end position="238"/>
    </location>
</feature>
<dbReference type="PROSITE" id="PS51504">
    <property type="entry name" value="H15"/>
    <property type="match status" value="1"/>
</dbReference>
<comment type="caution">
    <text evidence="9">The sequence shown here is derived from an EMBL/GenBank/DDBJ whole genome shotgun (WGS) entry which is preliminary data.</text>
</comment>
<dbReference type="Pfam" id="PF00538">
    <property type="entry name" value="Linker_histone"/>
    <property type="match status" value="1"/>
</dbReference>
<keyword evidence="7" id="KW-0472">Membrane</keyword>
<dbReference type="InterPro" id="IPR017956">
    <property type="entry name" value="AT_hook_DNA-bd_motif"/>
</dbReference>
<dbReference type="PRINTS" id="PR00930">
    <property type="entry name" value="HIGHMOBLTYIY"/>
</dbReference>
<dbReference type="InterPro" id="IPR000116">
    <property type="entry name" value="HMGA"/>
</dbReference>
<evidence type="ECO:0000256" key="6">
    <source>
        <dbReference type="SAM" id="MobiDB-lite"/>
    </source>
</evidence>
<dbReference type="InterPro" id="IPR005818">
    <property type="entry name" value="Histone_H1/H5_H15"/>
</dbReference>
<keyword evidence="10" id="KW-1185">Reference proteome</keyword>
<dbReference type="InterPro" id="IPR036388">
    <property type="entry name" value="WH-like_DNA-bd_sf"/>
</dbReference>
<feature type="compositionally biased region" description="Polar residues" evidence="6">
    <location>
        <begin position="126"/>
        <end position="141"/>
    </location>
</feature>
<evidence type="ECO:0000256" key="3">
    <source>
        <dbReference type="ARBA" id="ARBA00023125"/>
    </source>
</evidence>
<dbReference type="GO" id="GO:0045910">
    <property type="term" value="P:negative regulation of DNA recombination"/>
    <property type="evidence" value="ECO:0007669"/>
    <property type="project" value="TreeGrafter"/>
</dbReference>
<keyword evidence="3" id="KW-0238">DNA-binding</keyword>
<dbReference type="InterPro" id="IPR036390">
    <property type="entry name" value="WH_DNA-bd_sf"/>
</dbReference>
<dbReference type="SMART" id="SM00384">
    <property type="entry name" value="AT_hook"/>
    <property type="match status" value="3"/>
</dbReference>
<dbReference type="GO" id="GO:0030261">
    <property type="term" value="P:chromosome condensation"/>
    <property type="evidence" value="ECO:0007669"/>
    <property type="project" value="TreeGrafter"/>
</dbReference>
<evidence type="ECO:0000256" key="1">
    <source>
        <dbReference type="ARBA" id="ARBA00004123"/>
    </source>
</evidence>
<feature type="region of interest" description="Disordered" evidence="6">
    <location>
        <begin position="114"/>
        <end position="167"/>
    </location>
</feature>
<keyword evidence="7" id="KW-1133">Transmembrane helix</keyword>
<dbReference type="GO" id="GO:0031492">
    <property type="term" value="F:nucleosomal DNA binding"/>
    <property type="evidence" value="ECO:0007669"/>
    <property type="project" value="TreeGrafter"/>
</dbReference>
<evidence type="ECO:0000313" key="10">
    <source>
        <dbReference type="Proteomes" id="UP000796880"/>
    </source>
</evidence>
<comment type="subcellular location">
    <subcellularLocation>
        <location evidence="1">Nucleus</location>
    </subcellularLocation>
</comment>
<dbReference type="GO" id="GO:0005730">
    <property type="term" value="C:nucleolus"/>
    <property type="evidence" value="ECO:0007669"/>
    <property type="project" value="TreeGrafter"/>
</dbReference>
<accession>A0A8K0MKN3</accession>
<name>A0A8K0MKN3_9ROSA</name>
<dbReference type="GO" id="GO:0006334">
    <property type="term" value="P:nucleosome assembly"/>
    <property type="evidence" value="ECO:0007669"/>
    <property type="project" value="InterPro"/>
</dbReference>
<dbReference type="SUPFAM" id="SSF46785">
    <property type="entry name" value="Winged helix' DNA-binding domain"/>
    <property type="match status" value="1"/>
</dbReference>
<dbReference type="Gene3D" id="1.10.10.10">
    <property type="entry name" value="Winged helix-like DNA-binding domain superfamily/Winged helix DNA-binding domain"/>
    <property type="match status" value="1"/>
</dbReference>
<keyword evidence="7" id="KW-0812">Transmembrane</keyword>
<evidence type="ECO:0000259" key="8">
    <source>
        <dbReference type="PROSITE" id="PS51504"/>
    </source>
</evidence>
<proteinExistence type="predicted"/>
<evidence type="ECO:0000256" key="2">
    <source>
        <dbReference type="ARBA" id="ARBA00022737"/>
    </source>
</evidence>